<keyword evidence="5" id="KW-0560">Oxidoreductase</keyword>
<keyword evidence="8" id="KW-1185">Reference proteome</keyword>
<dbReference type="Gene3D" id="3.40.830.10">
    <property type="entry name" value="LigB-like"/>
    <property type="match status" value="1"/>
</dbReference>
<gene>
    <name evidence="7" type="ORF">DFR44_101231</name>
</gene>
<dbReference type="CDD" id="cd07363">
    <property type="entry name" value="45_DOPA_Dioxygenase"/>
    <property type="match status" value="1"/>
</dbReference>
<name>A0A4R6YC79_9BURK</name>
<accession>A0A4R6YC79</accession>
<dbReference type="Pfam" id="PF02900">
    <property type="entry name" value="LigB"/>
    <property type="match status" value="1"/>
</dbReference>
<evidence type="ECO:0000256" key="4">
    <source>
        <dbReference type="ARBA" id="ARBA00022833"/>
    </source>
</evidence>
<evidence type="ECO:0000256" key="2">
    <source>
        <dbReference type="ARBA" id="ARBA00007581"/>
    </source>
</evidence>
<comment type="caution">
    <text evidence="7">The sequence shown here is derived from an EMBL/GenBank/DDBJ whole genome shotgun (WGS) entry which is preliminary data.</text>
</comment>
<dbReference type="GO" id="GO:0008270">
    <property type="term" value="F:zinc ion binding"/>
    <property type="evidence" value="ECO:0007669"/>
    <property type="project" value="InterPro"/>
</dbReference>
<evidence type="ECO:0000256" key="3">
    <source>
        <dbReference type="ARBA" id="ARBA00022723"/>
    </source>
</evidence>
<protein>
    <submittedName>
        <fullName evidence="7">Aromatic ring-opening dioxygenase catalytic subunit (LigB family)</fullName>
    </submittedName>
</protein>
<evidence type="ECO:0000256" key="5">
    <source>
        <dbReference type="ARBA" id="ARBA00023002"/>
    </source>
</evidence>
<comment type="similarity">
    <text evidence="2">Belongs to the DODA-type extradiol aromatic ring-opening dioxygenase family.</text>
</comment>
<feature type="domain" description="Extradiol ring-cleavage dioxygenase class III enzyme subunit B" evidence="6">
    <location>
        <begin position="17"/>
        <end position="256"/>
    </location>
</feature>
<organism evidence="7 8">
    <name type="scientific">Hydromonas duriensis</name>
    <dbReference type="NCBI Taxonomy" id="1527608"/>
    <lineage>
        <taxon>Bacteria</taxon>
        <taxon>Pseudomonadati</taxon>
        <taxon>Pseudomonadota</taxon>
        <taxon>Betaproteobacteria</taxon>
        <taxon>Burkholderiales</taxon>
        <taxon>Burkholderiaceae</taxon>
        <taxon>Hydromonas</taxon>
    </lineage>
</organism>
<dbReference type="RefSeq" id="WP_246012005.1">
    <property type="nucleotide sequence ID" value="NZ_SNZE01000001.1"/>
</dbReference>
<evidence type="ECO:0000256" key="1">
    <source>
        <dbReference type="ARBA" id="ARBA00001947"/>
    </source>
</evidence>
<dbReference type="Proteomes" id="UP000294480">
    <property type="component" value="Unassembled WGS sequence"/>
</dbReference>
<sequence>MTIQKHVDTPARMPTWFIPHGAGPCFFMDWNPPQAWDKMADFLKGLASTLPTKPRAIIVVSAHWLESIVSVTGAQAPDLIFDYYGFPEHTYELKYPAKGDSNIANQIVQSIEAAHISAKLELSRGFDHGMFIPMMLMFPDADVPVIQLSLNSNLDSQTHVNLGRALENLRDEGILIIGSGMSFHNMRGYGQPRFGPISDEFDDWLTQVVELEPQMRNDALIAWEHAPSARLCHPPQQEEHLLPLMVAAGAASHDKGRRVFTDRVLETSLSAFVFG</sequence>
<dbReference type="SUPFAM" id="SSF53213">
    <property type="entry name" value="LigB-like"/>
    <property type="match status" value="1"/>
</dbReference>
<reference evidence="7 8" key="1">
    <citation type="submission" date="2019-03" db="EMBL/GenBank/DDBJ databases">
        <title>Genomic Encyclopedia of Type Strains, Phase IV (KMG-IV): sequencing the most valuable type-strain genomes for metagenomic binning, comparative biology and taxonomic classification.</title>
        <authorList>
            <person name="Goeker M."/>
        </authorList>
    </citation>
    <scope>NUCLEOTIDE SEQUENCE [LARGE SCALE GENOMIC DNA]</scope>
    <source>
        <strain evidence="7 8">DSM 102852</strain>
    </source>
</reference>
<evidence type="ECO:0000313" key="7">
    <source>
        <dbReference type="EMBL" id="TDR33178.1"/>
    </source>
</evidence>
<dbReference type="EMBL" id="SNZE01000001">
    <property type="protein sequence ID" value="TDR33178.1"/>
    <property type="molecule type" value="Genomic_DNA"/>
</dbReference>
<dbReference type="GO" id="GO:0016702">
    <property type="term" value="F:oxidoreductase activity, acting on single donors with incorporation of molecular oxygen, incorporation of two atoms of oxygen"/>
    <property type="evidence" value="ECO:0007669"/>
    <property type="project" value="UniProtKB-ARBA"/>
</dbReference>
<dbReference type="PANTHER" id="PTHR30096:SF0">
    <property type="entry name" value="4,5-DOPA DIOXYGENASE EXTRADIOL-LIKE PROTEIN"/>
    <property type="match status" value="1"/>
</dbReference>
<dbReference type="InterPro" id="IPR014436">
    <property type="entry name" value="Extradiol_dOase_DODA"/>
</dbReference>
<dbReference type="AlphaFoldDB" id="A0A4R6YC79"/>
<dbReference type="PIRSF" id="PIRSF006157">
    <property type="entry name" value="Doxgns_DODA"/>
    <property type="match status" value="1"/>
</dbReference>
<keyword evidence="3" id="KW-0479">Metal-binding</keyword>
<keyword evidence="4" id="KW-0862">Zinc</keyword>
<dbReference type="InterPro" id="IPR004183">
    <property type="entry name" value="Xdiol_dOase_suB"/>
</dbReference>
<evidence type="ECO:0000313" key="8">
    <source>
        <dbReference type="Proteomes" id="UP000294480"/>
    </source>
</evidence>
<comment type="cofactor">
    <cofactor evidence="1">
        <name>Zn(2+)</name>
        <dbReference type="ChEBI" id="CHEBI:29105"/>
    </cofactor>
</comment>
<dbReference type="PANTHER" id="PTHR30096">
    <property type="entry name" value="4,5-DOPA DIOXYGENASE EXTRADIOL-LIKE PROTEIN"/>
    <property type="match status" value="1"/>
</dbReference>
<dbReference type="GO" id="GO:0008198">
    <property type="term" value="F:ferrous iron binding"/>
    <property type="evidence" value="ECO:0007669"/>
    <property type="project" value="InterPro"/>
</dbReference>
<keyword evidence="7" id="KW-0223">Dioxygenase</keyword>
<evidence type="ECO:0000259" key="6">
    <source>
        <dbReference type="Pfam" id="PF02900"/>
    </source>
</evidence>
<proteinExistence type="inferred from homology"/>